<keyword evidence="3" id="KW-1185">Reference proteome</keyword>
<feature type="compositionally biased region" description="Polar residues" evidence="1">
    <location>
        <begin position="184"/>
        <end position="201"/>
    </location>
</feature>
<evidence type="ECO:0000313" key="3">
    <source>
        <dbReference type="Proteomes" id="UP000238071"/>
    </source>
</evidence>
<dbReference type="InterPro" id="IPR032585">
    <property type="entry name" value="DUF4912"/>
</dbReference>
<accession>A0A2S6H2V3</accession>
<dbReference type="EMBL" id="PTIY01000006">
    <property type="protein sequence ID" value="PPK71774.1"/>
    <property type="molecule type" value="Genomic_DNA"/>
</dbReference>
<dbReference type="AlphaFoldDB" id="A0A2S6H2V3"/>
<dbReference type="Pfam" id="PF16258">
    <property type="entry name" value="DUF4912"/>
    <property type="match status" value="1"/>
</dbReference>
<reference evidence="2 3" key="1">
    <citation type="submission" date="2018-02" db="EMBL/GenBank/DDBJ databases">
        <title>Subsurface microbial communities from deep shales in Ohio and West Virginia, USA.</title>
        <authorList>
            <person name="Wrighton K."/>
        </authorList>
    </citation>
    <scope>NUCLEOTIDE SEQUENCE [LARGE SCALE GENOMIC DNA]</scope>
    <source>
        <strain evidence="2 3">OWC-G53F</strain>
    </source>
</reference>
<comment type="caution">
    <text evidence="2">The sequence shown here is derived from an EMBL/GenBank/DDBJ whole genome shotgun (WGS) entry which is preliminary data.</text>
</comment>
<gene>
    <name evidence="2" type="ORF">B0F88_106126</name>
</gene>
<name>A0A2S6H2V3_9GAMM</name>
<dbReference type="OrthoDB" id="5573790at2"/>
<dbReference type="Proteomes" id="UP000238071">
    <property type="component" value="Unassembled WGS sequence"/>
</dbReference>
<organism evidence="2 3">
    <name type="scientific">Methylobacter tundripaludum</name>
    <dbReference type="NCBI Taxonomy" id="173365"/>
    <lineage>
        <taxon>Bacteria</taxon>
        <taxon>Pseudomonadati</taxon>
        <taxon>Pseudomonadota</taxon>
        <taxon>Gammaproteobacteria</taxon>
        <taxon>Methylococcales</taxon>
        <taxon>Methylococcaceae</taxon>
        <taxon>Methylobacter</taxon>
    </lineage>
</organism>
<feature type="region of interest" description="Disordered" evidence="1">
    <location>
        <begin position="173"/>
        <end position="201"/>
    </location>
</feature>
<protein>
    <submittedName>
        <fullName evidence="2">Uncharacterized protein DUF4912</fullName>
    </submittedName>
</protein>
<evidence type="ECO:0000313" key="2">
    <source>
        <dbReference type="EMBL" id="PPK71774.1"/>
    </source>
</evidence>
<evidence type="ECO:0000256" key="1">
    <source>
        <dbReference type="SAM" id="MobiDB-lite"/>
    </source>
</evidence>
<proteinExistence type="predicted"/>
<sequence length="201" mass="22477">MTFLHSEYHSKFNLSAKDMLEISREISRDFTPCFSSQMPERVEKIRLTPRELLDIGKEISRDFAPKVSCSKPELILLPVDPEHLHAYWNLGETRETPEPDNGLTLRIYTQAEEDSADTDEALWFDVAVDSPNTQQQVILPSPVEETTYSAAIGKQGADDSFIVLAQSNIIHAHHGPAQRHQDSENSTSCLNKNASGLGISN</sequence>